<keyword evidence="9 12" id="KW-0521">NADP</keyword>
<evidence type="ECO:0000256" key="7">
    <source>
        <dbReference type="ARBA" id="ARBA00022723"/>
    </source>
</evidence>
<dbReference type="PANTHER" id="PTHR38011">
    <property type="entry name" value="DIHYDROFOLATE REDUCTASE FAMILY PROTEIN (AFU_ORTHOLOGUE AFUA_8G06820)"/>
    <property type="match status" value="1"/>
</dbReference>
<dbReference type="NCBIfam" id="TIGR00326">
    <property type="entry name" value="eubact_ribD"/>
    <property type="match status" value="1"/>
</dbReference>
<comment type="function">
    <text evidence="1 12">Converts 2,5-diamino-6-(ribosylamino)-4(3h)-pyrimidinone 5'-phosphate into 5-amino-6-(ribosylamino)-2,4(1h,3h)-pyrimidinedione 5'-phosphate.</text>
</comment>
<dbReference type="PROSITE" id="PS00903">
    <property type="entry name" value="CYT_DCMP_DEAMINASES_1"/>
    <property type="match status" value="1"/>
</dbReference>
<keyword evidence="8 12" id="KW-0862">Zinc</keyword>
<dbReference type="RefSeq" id="WP_189493824.1">
    <property type="nucleotide sequence ID" value="NZ_BMZG01000013.1"/>
</dbReference>
<feature type="binding site" evidence="15">
    <location>
        <position position="86"/>
    </location>
    <ligand>
        <name>Zn(2+)</name>
        <dbReference type="ChEBI" id="CHEBI:29105"/>
        <note>catalytic</note>
    </ligand>
</feature>
<evidence type="ECO:0000256" key="11">
    <source>
        <dbReference type="ARBA" id="ARBA00023268"/>
    </source>
</evidence>
<keyword evidence="6 12" id="KW-0686">Riboflavin biosynthesis</keyword>
<dbReference type="Pfam" id="PF01872">
    <property type="entry name" value="RibD_C"/>
    <property type="match status" value="1"/>
</dbReference>
<evidence type="ECO:0000256" key="15">
    <source>
        <dbReference type="PIRSR" id="PIRSR006769-3"/>
    </source>
</evidence>
<comment type="cofactor">
    <cofactor evidence="12 15">
        <name>Zn(2+)</name>
        <dbReference type="ChEBI" id="CHEBI:29105"/>
    </cofactor>
    <text evidence="12 15">Binds 1 zinc ion.</text>
</comment>
<keyword evidence="11" id="KW-0511">Multifunctional enzyme</keyword>
<keyword evidence="7 12" id="KW-0479">Metal-binding</keyword>
<keyword evidence="18" id="KW-1185">Reference proteome</keyword>
<evidence type="ECO:0000256" key="6">
    <source>
        <dbReference type="ARBA" id="ARBA00022619"/>
    </source>
</evidence>
<dbReference type="GO" id="GO:0008835">
    <property type="term" value="F:diaminohydroxyphosphoribosylaminopyrimidine deaminase activity"/>
    <property type="evidence" value="ECO:0007669"/>
    <property type="project" value="UniProtKB-EC"/>
</dbReference>
<feature type="binding site" evidence="14">
    <location>
        <position position="190"/>
    </location>
    <ligand>
        <name>substrate</name>
    </ligand>
</feature>
<evidence type="ECO:0000256" key="3">
    <source>
        <dbReference type="ARBA" id="ARBA00004910"/>
    </source>
</evidence>
<evidence type="ECO:0000256" key="9">
    <source>
        <dbReference type="ARBA" id="ARBA00022857"/>
    </source>
</evidence>
<sequence length="384" mass="41641">MDDFYLNRSLILAEQAISLSSPNPRVGCVLVKNGQIIGEGHTQAAGSAHAEVMAIRNATERGLDATGCTVYVTLEPCSHFGRTPPCVNALKSIQPARVVVALLDVNPQVSGQGVSALRSAGMLVDVLPSSHPIAVATHELNIGFIERMTRGKVYTRLKTAASLDGKTALPDGHSQWITSDAARTDGHRWRARADVIVTGIGTVLHDNPQMNVRGARVAHPPMKCVLDSYARTPLNARLFEDDASVCVVCADLDESHDEHAGQSARLAALCAAHTAVRIVRVPMLNGRVDLAALWVYFHEQSFNEIHVEAGGVLNAALLSARLIDELLIYQAPRVVGAGLPMADFGDALILDDLQKKPNWQWLDVVRLGEDVRLRLRKTQHHNET</sequence>
<dbReference type="GO" id="GO:0009231">
    <property type="term" value="P:riboflavin biosynthetic process"/>
    <property type="evidence" value="ECO:0007669"/>
    <property type="project" value="UniProtKB-UniPathway"/>
</dbReference>
<reference evidence="17" key="2">
    <citation type="submission" date="2020-09" db="EMBL/GenBank/DDBJ databases">
        <authorList>
            <person name="Sun Q."/>
            <person name="Kim S."/>
        </authorList>
    </citation>
    <scope>NUCLEOTIDE SEQUENCE</scope>
    <source>
        <strain evidence="17">KCTC 32501</strain>
    </source>
</reference>
<evidence type="ECO:0000256" key="4">
    <source>
        <dbReference type="ARBA" id="ARBA00005259"/>
    </source>
</evidence>
<dbReference type="SUPFAM" id="SSF53597">
    <property type="entry name" value="Dihydrofolate reductase-like"/>
    <property type="match status" value="1"/>
</dbReference>
<evidence type="ECO:0000256" key="10">
    <source>
        <dbReference type="ARBA" id="ARBA00023002"/>
    </source>
</evidence>
<feature type="binding site" evidence="14">
    <location>
        <position position="174"/>
    </location>
    <ligand>
        <name>substrate</name>
    </ligand>
</feature>
<evidence type="ECO:0000256" key="5">
    <source>
        <dbReference type="ARBA" id="ARBA00007417"/>
    </source>
</evidence>
<accession>A0A8J3G0Z4</accession>
<dbReference type="Proteomes" id="UP000614287">
    <property type="component" value="Unassembled WGS sequence"/>
</dbReference>
<evidence type="ECO:0000313" key="18">
    <source>
        <dbReference type="Proteomes" id="UP000614287"/>
    </source>
</evidence>
<keyword evidence="10 12" id="KW-0560">Oxidoreductase</keyword>
<dbReference type="Gene3D" id="3.40.430.10">
    <property type="entry name" value="Dihydrofolate Reductase, subunit A"/>
    <property type="match status" value="1"/>
</dbReference>
<dbReference type="InterPro" id="IPR016193">
    <property type="entry name" value="Cytidine_deaminase-like"/>
</dbReference>
<dbReference type="SUPFAM" id="SSF53927">
    <property type="entry name" value="Cytidine deaminase-like"/>
    <property type="match status" value="1"/>
</dbReference>
<comment type="pathway">
    <text evidence="2 12">Cofactor biosynthesis; riboflavin biosynthesis; 5-amino-6-(D-ribitylamino)uracil from GTP: step 2/4.</text>
</comment>
<dbReference type="InterPro" id="IPR004794">
    <property type="entry name" value="Eubact_RibD"/>
</dbReference>
<evidence type="ECO:0000313" key="17">
    <source>
        <dbReference type="EMBL" id="GHA78890.1"/>
    </source>
</evidence>
<feature type="binding site" evidence="14">
    <location>
        <position position="206"/>
    </location>
    <ligand>
        <name>substrate</name>
    </ligand>
</feature>
<protein>
    <recommendedName>
        <fullName evidence="12">Riboflavin biosynthesis protein RibD</fullName>
    </recommendedName>
    <domain>
        <recommendedName>
            <fullName evidence="12">Diaminohydroxyphosphoribosylaminopyrimidine deaminase</fullName>
            <shortName evidence="12">DRAP deaminase</shortName>
            <ecNumber evidence="12">3.5.4.26</ecNumber>
        </recommendedName>
        <alternativeName>
            <fullName evidence="12">Riboflavin-specific deaminase</fullName>
        </alternativeName>
    </domain>
    <domain>
        <recommendedName>
            <fullName evidence="12">5-amino-6-(5-phosphoribosylamino)uracil reductase</fullName>
            <ecNumber evidence="12">1.1.1.193</ecNumber>
        </recommendedName>
        <alternativeName>
            <fullName evidence="12">HTP reductase</fullName>
        </alternativeName>
    </domain>
</protein>
<evidence type="ECO:0000256" key="2">
    <source>
        <dbReference type="ARBA" id="ARBA00004882"/>
    </source>
</evidence>
<keyword evidence="12" id="KW-0378">Hydrolase</keyword>
<feature type="domain" description="CMP/dCMP-type deaminase" evidence="16">
    <location>
        <begin position="1"/>
        <end position="125"/>
    </location>
</feature>
<dbReference type="InterPro" id="IPR016192">
    <property type="entry name" value="APOBEC/CMP_deaminase_Zn-bd"/>
</dbReference>
<dbReference type="EMBL" id="BMZG01000013">
    <property type="protein sequence ID" value="GHA78890.1"/>
    <property type="molecule type" value="Genomic_DNA"/>
</dbReference>
<feature type="binding site" evidence="15">
    <location>
        <position position="49"/>
    </location>
    <ligand>
        <name>Zn(2+)</name>
        <dbReference type="ChEBI" id="CHEBI:29105"/>
        <note>catalytic</note>
    </ligand>
</feature>
<dbReference type="Pfam" id="PF00383">
    <property type="entry name" value="dCMP_cyt_deam_1"/>
    <property type="match status" value="1"/>
</dbReference>
<dbReference type="PROSITE" id="PS51747">
    <property type="entry name" value="CYT_DCMP_DEAMINASES_2"/>
    <property type="match status" value="1"/>
</dbReference>
<gene>
    <name evidence="17" type="ORF">GCM10009007_19980</name>
</gene>
<comment type="similarity">
    <text evidence="4 12">In the N-terminal section; belongs to the cytidine and deoxycytidylate deaminase family.</text>
</comment>
<evidence type="ECO:0000256" key="8">
    <source>
        <dbReference type="ARBA" id="ARBA00022833"/>
    </source>
</evidence>
<dbReference type="GO" id="GO:0008270">
    <property type="term" value="F:zinc ion binding"/>
    <property type="evidence" value="ECO:0007669"/>
    <property type="project" value="InterPro"/>
</dbReference>
<feature type="binding site" evidence="14">
    <location>
        <position position="213"/>
    </location>
    <ligand>
        <name>substrate</name>
    </ligand>
</feature>
<comment type="catalytic activity">
    <reaction evidence="12">
        <text>2,5-diamino-6-hydroxy-4-(5-phosphoribosylamino)-pyrimidine + H2O + H(+) = 5-amino-6-(5-phospho-D-ribosylamino)uracil + NH4(+)</text>
        <dbReference type="Rhea" id="RHEA:21868"/>
        <dbReference type="ChEBI" id="CHEBI:15377"/>
        <dbReference type="ChEBI" id="CHEBI:15378"/>
        <dbReference type="ChEBI" id="CHEBI:28938"/>
        <dbReference type="ChEBI" id="CHEBI:58453"/>
        <dbReference type="ChEBI" id="CHEBI:58614"/>
        <dbReference type="EC" id="3.5.4.26"/>
    </reaction>
</comment>
<evidence type="ECO:0000256" key="13">
    <source>
        <dbReference type="PIRSR" id="PIRSR006769-1"/>
    </source>
</evidence>
<evidence type="ECO:0000259" key="16">
    <source>
        <dbReference type="PROSITE" id="PS51747"/>
    </source>
</evidence>
<feature type="active site" description="Proton donor" evidence="13">
    <location>
        <position position="51"/>
    </location>
</feature>
<reference evidence="17" key="1">
    <citation type="journal article" date="2014" name="Int. J. Syst. Evol. Microbiol.">
        <title>Complete genome sequence of Corynebacterium casei LMG S-19264T (=DSM 44701T), isolated from a smear-ripened cheese.</title>
        <authorList>
            <consortium name="US DOE Joint Genome Institute (JGI-PGF)"/>
            <person name="Walter F."/>
            <person name="Albersmeier A."/>
            <person name="Kalinowski J."/>
            <person name="Ruckert C."/>
        </authorList>
    </citation>
    <scope>NUCLEOTIDE SEQUENCE</scope>
    <source>
        <strain evidence="17">KCTC 32501</strain>
    </source>
</reference>
<comment type="similarity">
    <text evidence="5 12">In the C-terminal section; belongs to the HTP reductase family.</text>
</comment>
<dbReference type="GO" id="GO:0008703">
    <property type="term" value="F:5-amino-6-(5-phosphoribosylamino)uracil reductase activity"/>
    <property type="evidence" value="ECO:0007669"/>
    <property type="project" value="UniProtKB-EC"/>
</dbReference>
<evidence type="ECO:0000256" key="1">
    <source>
        <dbReference type="ARBA" id="ARBA00002151"/>
    </source>
</evidence>
<comment type="caution">
    <text evidence="17">The sequence shown here is derived from an EMBL/GenBank/DDBJ whole genome shotgun (WGS) entry which is preliminary data.</text>
</comment>
<dbReference type="InterPro" id="IPR024072">
    <property type="entry name" value="DHFR-like_dom_sf"/>
</dbReference>
<dbReference type="PIRSF" id="PIRSF006769">
    <property type="entry name" value="RibD"/>
    <property type="match status" value="1"/>
</dbReference>
<dbReference type="EC" id="1.1.1.193" evidence="12"/>
<name>A0A8J3G0Z4_9BURK</name>
<dbReference type="PANTHER" id="PTHR38011:SF7">
    <property type="entry name" value="2,5-DIAMINO-6-RIBOSYLAMINO-4(3H)-PYRIMIDINONE 5'-PHOSPHATE REDUCTASE"/>
    <property type="match status" value="1"/>
</dbReference>
<dbReference type="CDD" id="cd01284">
    <property type="entry name" value="Riboflavin_deaminase-reductase"/>
    <property type="match status" value="1"/>
</dbReference>
<feature type="binding site" evidence="15">
    <location>
        <position position="77"/>
    </location>
    <ligand>
        <name>Zn(2+)</name>
        <dbReference type="ChEBI" id="CHEBI:29105"/>
        <note>catalytic</note>
    </ligand>
</feature>
<feature type="binding site" evidence="14">
    <location>
        <position position="160"/>
    </location>
    <ligand>
        <name>NADP(+)</name>
        <dbReference type="ChEBI" id="CHEBI:58349"/>
    </ligand>
</feature>
<dbReference type="InterPro" id="IPR050765">
    <property type="entry name" value="Riboflavin_Biosynth_HTPR"/>
</dbReference>
<organism evidence="17 18">
    <name type="scientific">Formosimonas limnophila</name>
    <dbReference type="NCBI Taxonomy" id="1384487"/>
    <lineage>
        <taxon>Bacteria</taxon>
        <taxon>Pseudomonadati</taxon>
        <taxon>Pseudomonadota</taxon>
        <taxon>Betaproteobacteria</taxon>
        <taxon>Burkholderiales</taxon>
        <taxon>Burkholderiaceae</taxon>
        <taxon>Formosimonas</taxon>
    </lineage>
</organism>
<evidence type="ECO:0000256" key="12">
    <source>
        <dbReference type="PIRNR" id="PIRNR006769"/>
    </source>
</evidence>
<proteinExistence type="inferred from homology"/>
<feature type="binding site" evidence="14">
    <location>
        <position position="176"/>
    </location>
    <ligand>
        <name>NADP(+)</name>
        <dbReference type="ChEBI" id="CHEBI:58349"/>
    </ligand>
</feature>
<dbReference type="UniPathway" id="UPA00275">
    <property type="reaction ID" value="UER00401"/>
</dbReference>
<comment type="pathway">
    <text evidence="3 12">Cofactor biosynthesis; riboflavin biosynthesis; 5-amino-6-(D-ribitylamino)uracil from GTP: step 3/4.</text>
</comment>
<dbReference type="InterPro" id="IPR002125">
    <property type="entry name" value="CMP_dCMP_dom"/>
</dbReference>
<dbReference type="Gene3D" id="3.40.140.10">
    <property type="entry name" value="Cytidine Deaminase, domain 2"/>
    <property type="match status" value="1"/>
</dbReference>
<feature type="binding site" evidence="14">
    <location>
        <position position="308"/>
    </location>
    <ligand>
        <name>substrate</name>
    </ligand>
</feature>
<comment type="catalytic activity">
    <reaction evidence="12">
        <text>5-amino-6-(5-phospho-D-ribitylamino)uracil + NADP(+) = 5-amino-6-(5-phospho-D-ribosylamino)uracil + NADPH + H(+)</text>
        <dbReference type="Rhea" id="RHEA:17845"/>
        <dbReference type="ChEBI" id="CHEBI:15378"/>
        <dbReference type="ChEBI" id="CHEBI:57783"/>
        <dbReference type="ChEBI" id="CHEBI:58349"/>
        <dbReference type="ChEBI" id="CHEBI:58421"/>
        <dbReference type="ChEBI" id="CHEBI:58453"/>
        <dbReference type="EC" id="1.1.1.193"/>
    </reaction>
</comment>
<evidence type="ECO:0000256" key="14">
    <source>
        <dbReference type="PIRSR" id="PIRSR006769-2"/>
    </source>
</evidence>
<dbReference type="InterPro" id="IPR002734">
    <property type="entry name" value="RibDG_C"/>
</dbReference>
<dbReference type="AlphaFoldDB" id="A0A8J3G0Z4"/>
<dbReference type="EC" id="3.5.4.26" evidence="12"/>
<feature type="binding site" evidence="14">
    <location>
        <position position="228"/>
    </location>
    <ligand>
        <name>NADP(+)</name>
        <dbReference type="ChEBI" id="CHEBI:58349"/>
    </ligand>
</feature>
<feature type="binding site" evidence="14">
    <location>
        <position position="202"/>
    </location>
    <ligand>
        <name>NADP(+)</name>
        <dbReference type="ChEBI" id="CHEBI:58349"/>
    </ligand>
</feature>
<feature type="binding site" evidence="14">
    <location>
        <begin position="310"/>
        <end position="316"/>
    </location>
    <ligand>
        <name>NADP(+)</name>
        <dbReference type="ChEBI" id="CHEBI:58349"/>
    </ligand>
</feature>